<keyword evidence="1" id="KW-0175">Coiled coil</keyword>
<dbReference type="InterPro" id="IPR048020">
    <property type="entry name" value="Transpos_IS3"/>
</dbReference>
<dbReference type="SUPFAM" id="SSF53098">
    <property type="entry name" value="Ribonuclease H-like"/>
    <property type="match status" value="1"/>
</dbReference>
<dbReference type="AlphaFoldDB" id="A0A2H0PYS8"/>
<feature type="domain" description="Integrase catalytic" evidence="2">
    <location>
        <begin position="210"/>
        <end position="370"/>
    </location>
</feature>
<dbReference type="GO" id="GO:0003676">
    <property type="term" value="F:nucleic acid binding"/>
    <property type="evidence" value="ECO:0007669"/>
    <property type="project" value="InterPro"/>
</dbReference>
<dbReference type="InterPro" id="IPR050900">
    <property type="entry name" value="Transposase_IS3/IS150/IS904"/>
</dbReference>
<comment type="caution">
    <text evidence="3">The sequence shown here is derived from an EMBL/GenBank/DDBJ whole genome shotgun (WGS) entry which is preliminary data.</text>
</comment>
<feature type="coiled-coil region" evidence="1">
    <location>
        <begin position="62"/>
        <end position="89"/>
    </location>
</feature>
<dbReference type="Proteomes" id="UP000231154">
    <property type="component" value="Unassembled WGS sequence"/>
</dbReference>
<dbReference type="GO" id="GO:0015074">
    <property type="term" value="P:DNA integration"/>
    <property type="evidence" value="ECO:0007669"/>
    <property type="project" value="InterPro"/>
</dbReference>
<dbReference type="EMBL" id="PCXF01000062">
    <property type="protein sequence ID" value="PIR27203.1"/>
    <property type="molecule type" value="Genomic_DNA"/>
</dbReference>
<dbReference type="Gene3D" id="3.30.420.10">
    <property type="entry name" value="Ribonuclease H-like superfamily/Ribonuclease H"/>
    <property type="match status" value="1"/>
</dbReference>
<accession>A0A2H0PYS8</accession>
<dbReference type="PROSITE" id="PS50994">
    <property type="entry name" value="INTEGRASE"/>
    <property type="match status" value="1"/>
</dbReference>
<gene>
    <name evidence="3" type="ORF">COV40_02120</name>
</gene>
<dbReference type="Pfam" id="PF00665">
    <property type="entry name" value="rve"/>
    <property type="match status" value="1"/>
</dbReference>
<dbReference type="InterPro" id="IPR009057">
    <property type="entry name" value="Homeodomain-like_sf"/>
</dbReference>
<reference evidence="3 4" key="1">
    <citation type="submission" date="2017-09" db="EMBL/GenBank/DDBJ databases">
        <title>Depth-based differentiation of microbial function through sediment-hosted aquifers and enrichment of novel symbionts in the deep terrestrial subsurface.</title>
        <authorList>
            <person name="Probst A.J."/>
            <person name="Ladd B."/>
            <person name="Jarett J.K."/>
            <person name="Geller-Mcgrath D.E."/>
            <person name="Sieber C.M."/>
            <person name="Emerson J.B."/>
            <person name="Anantharaman K."/>
            <person name="Thomas B.C."/>
            <person name="Malmstrom R."/>
            <person name="Stieglmeier M."/>
            <person name="Klingl A."/>
            <person name="Woyke T."/>
            <person name="Ryan C.M."/>
            <person name="Banfield J.F."/>
        </authorList>
    </citation>
    <scope>NUCLEOTIDE SEQUENCE [LARGE SCALE GENOMIC DNA]</scope>
    <source>
        <strain evidence="3">CG11_big_fil_rev_8_21_14_0_20_42_15</strain>
    </source>
</reference>
<dbReference type="InterPro" id="IPR001584">
    <property type="entry name" value="Integrase_cat-core"/>
</dbReference>
<protein>
    <submittedName>
        <fullName evidence="3">IS3 family transposase</fullName>
    </submittedName>
</protein>
<dbReference type="InterPro" id="IPR036397">
    <property type="entry name" value="RNaseH_sf"/>
</dbReference>
<organism evidence="3 4">
    <name type="scientific">Candidatus Berkelbacteria bacterium CG11_big_fil_rev_8_21_14_0_20_42_15</name>
    <dbReference type="NCBI Taxonomy" id="1974517"/>
    <lineage>
        <taxon>Bacteria</taxon>
        <taxon>Candidatus Berkelbacteria</taxon>
    </lineage>
</organism>
<evidence type="ECO:0000313" key="4">
    <source>
        <dbReference type="Proteomes" id="UP000231154"/>
    </source>
</evidence>
<dbReference type="SUPFAM" id="SSF46689">
    <property type="entry name" value="Homeodomain-like"/>
    <property type="match status" value="1"/>
</dbReference>
<proteinExistence type="predicted"/>
<evidence type="ECO:0000259" key="2">
    <source>
        <dbReference type="PROSITE" id="PS50994"/>
    </source>
</evidence>
<dbReference type="InterPro" id="IPR025948">
    <property type="entry name" value="HTH-like_dom"/>
</dbReference>
<dbReference type="NCBIfam" id="NF033516">
    <property type="entry name" value="transpos_IS3"/>
    <property type="match status" value="1"/>
</dbReference>
<dbReference type="PANTHER" id="PTHR46889">
    <property type="entry name" value="TRANSPOSASE INSF FOR INSERTION SEQUENCE IS3B-RELATED"/>
    <property type="match status" value="1"/>
</dbReference>
<evidence type="ECO:0000313" key="3">
    <source>
        <dbReference type="EMBL" id="PIR27203.1"/>
    </source>
</evidence>
<dbReference type="InterPro" id="IPR012337">
    <property type="entry name" value="RNaseH-like_sf"/>
</dbReference>
<sequence length="376" mass="44097">MGKIKHSNSLKIKLALEMIKGADSVASICSRYGVHPSQAHKWKNQAIEGLEAIFANNPNSALKEKNELIDELYKQVGQLKVELDWLKKKLPESPSERLRLIDREHPYLSIAEQCRLLDLNRSNVYYQPVPVSDYDLFLMDRVDRIYTELPFYGSPKITKHLKLIEGLTVNHKKVERLMSVMGISAIQPKKNTSQKHPRHPVFPYLLRRKKIIYPNQVWGTDITFIRGKGIWFYLTAVLDWHSRYVLSWQLSRTLTADFCLEALNQALEIAVPEIHNSDQGSQFTSFEYINKLKEYPEIKISMDGRGRCFDNIFTERLWRTVKYEEVYLKDYQSFDEASESLNQYFHLYNTRRLHASLNYQTPEQVYFSKVENVSHN</sequence>
<dbReference type="PANTHER" id="PTHR46889:SF4">
    <property type="entry name" value="TRANSPOSASE INSO FOR INSERTION SEQUENCE ELEMENT IS911B-RELATED"/>
    <property type="match status" value="1"/>
</dbReference>
<name>A0A2H0PYS8_9BACT</name>
<evidence type="ECO:0000256" key="1">
    <source>
        <dbReference type="SAM" id="Coils"/>
    </source>
</evidence>
<dbReference type="Pfam" id="PF13276">
    <property type="entry name" value="HTH_21"/>
    <property type="match status" value="1"/>
</dbReference>